<gene>
    <name evidence="1" type="ORF">GCM10007907_27960</name>
</gene>
<sequence length="225" mass="22801">MDDFWGSVGTFFGDSFDGASDWVSGLFDDSTDWVSGLFGGEGGTAGQSSWGFSSDPDARNAEINTSANTRLLRQGGAGYENSASYSVDPLNELAQYLPGITDGAIWNGADLMGGGGGRAGPGPAVGAAIGGKGGGSGLVSGLMNGDPRLTGLVSTVINGALAGRRGSKEADKRLQAEERLIDKRVAAEAAASDEAHKRLLQMKAVPSVANTPHASAATFGVRFGG</sequence>
<reference evidence="2" key="1">
    <citation type="journal article" date="2019" name="Int. J. Syst. Evol. Microbiol.">
        <title>The Global Catalogue of Microorganisms (GCM) 10K type strain sequencing project: providing services to taxonomists for standard genome sequencing and annotation.</title>
        <authorList>
            <consortium name="The Broad Institute Genomics Platform"/>
            <consortium name="The Broad Institute Genome Sequencing Center for Infectious Disease"/>
            <person name="Wu L."/>
            <person name="Ma J."/>
        </authorList>
    </citation>
    <scope>NUCLEOTIDE SEQUENCE [LARGE SCALE GENOMIC DNA]</scope>
    <source>
        <strain evidence="2">NBRC 110044</strain>
    </source>
</reference>
<dbReference type="Proteomes" id="UP001156706">
    <property type="component" value="Unassembled WGS sequence"/>
</dbReference>
<name>A0ABQ5YHE8_9NEIS</name>
<proteinExistence type="predicted"/>
<comment type="caution">
    <text evidence="1">The sequence shown here is derived from an EMBL/GenBank/DDBJ whole genome shotgun (WGS) entry which is preliminary data.</text>
</comment>
<accession>A0ABQ5YHE8</accession>
<dbReference type="RefSeq" id="WP_284197098.1">
    <property type="nucleotide sequence ID" value="NZ_BSOG01000003.1"/>
</dbReference>
<dbReference type="EMBL" id="BSOG01000003">
    <property type="protein sequence ID" value="GLR14006.1"/>
    <property type="molecule type" value="Genomic_DNA"/>
</dbReference>
<evidence type="ECO:0000313" key="2">
    <source>
        <dbReference type="Proteomes" id="UP001156706"/>
    </source>
</evidence>
<evidence type="ECO:0000313" key="1">
    <source>
        <dbReference type="EMBL" id="GLR14006.1"/>
    </source>
</evidence>
<keyword evidence="2" id="KW-1185">Reference proteome</keyword>
<organism evidence="1 2">
    <name type="scientific">Chitinimonas prasina</name>
    <dbReference type="NCBI Taxonomy" id="1434937"/>
    <lineage>
        <taxon>Bacteria</taxon>
        <taxon>Pseudomonadati</taxon>
        <taxon>Pseudomonadota</taxon>
        <taxon>Betaproteobacteria</taxon>
        <taxon>Neisseriales</taxon>
        <taxon>Chitinibacteraceae</taxon>
        <taxon>Chitinimonas</taxon>
    </lineage>
</organism>
<protein>
    <submittedName>
        <fullName evidence="1">Uncharacterized protein</fullName>
    </submittedName>
</protein>